<keyword evidence="2" id="KW-1185">Reference proteome</keyword>
<protein>
    <submittedName>
        <fullName evidence="1">Uncharacterized protein</fullName>
    </submittedName>
</protein>
<accession>A0A8J3YSM4</accession>
<comment type="caution">
    <text evidence="1">The sequence shown here is derived from an EMBL/GenBank/DDBJ whole genome shotgun (WGS) entry which is preliminary data.</text>
</comment>
<sequence length="131" mass="13794">MATTAENGGLSMVDQSTNIDILSLEDFRKTLDNRLKEANGLLAHLRDQVPASLPLGGFYDAGTTSGQHATRHATQVANVRRLISAIEAAQRATDTIITNYTSTEARNNANSKDIENVLGGVAAALNGGNDG</sequence>
<reference evidence="1" key="1">
    <citation type="submission" date="2021-01" db="EMBL/GenBank/DDBJ databases">
        <title>Whole genome shotgun sequence of Virgisporangium aliadipatigenens NBRC 105644.</title>
        <authorList>
            <person name="Komaki H."/>
            <person name="Tamura T."/>
        </authorList>
    </citation>
    <scope>NUCLEOTIDE SEQUENCE</scope>
    <source>
        <strain evidence="1">NBRC 105644</strain>
    </source>
</reference>
<evidence type="ECO:0000313" key="1">
    <source>
        <dbReference type="EMBL" id="GIJ49683.1"/>
    </source>
</evidence>
<dbReference type="AlphaFoldDB" id="A0A8J3YSM4"/>
<evidence type="ECO:0000313" key="2">
    <source>
        <dbReference type="Proteomes" id="UP000619260"/>
    </source>
</evidence>
<dbReference type="Proteomes" id="UP000619260">
    <property type="component" value="Unassembled WGS sequence"/>
</dbReference>
<name>A0A8J3YSM4_9ACTN</name>
<proteinExistence type="predicted"/>
<dbReference type="RefSeq" id="WP_203903156.1">
    <property type="nucleotide sequence ID" value="NZ_BOPF01000030.1"/>
</dbReference>
<organism evidence="1 2">
    <name type="scientific">Virgisporangium aliadipatigenens</name>
    <dbReference type="NCBI Taxonomy" id="741659"/>
    <lineage>
        <taxon>Bacteria</taxon>
        <taxon>Bacillati</taxon>
        <taxon>Actinomycetota</taxon>
        <taxon>Actinomycetes</taxon>
        <taxon>Micromonosporales</taxon>
        <taxon>Micromonosporaceae</taxon>
        <taxon>Virgisporangium</taxon>
    </lineage>
</organism>
<gene>
    <name evidence="1" type="ORF">Val02_65690</name>
</gene>
<dbReference type="EMBL" id="BOPF01000030">
    <property type="protein sequence ID" value="GIJ49683.1"/>
    <property type="molecule type" value="Genomic_DNA"/>
</dbReference>